<dbReference type="EMBL" id="AP021879">
    <property type="protein sequence ID" value="BBO92043.1"/>
    <property type="molecule type" value="Genomic_DNA"/>
</dbReference>
<organism evidence="2 3">
    <name type="scientific">Desulfosarcina ovata subsp. ovata</name>
    <dbReference type="NCBI Taxonomy" id="2752305"/>
    <lineage>
        <taxon>Bacteria</taxon>
        <taxon>Pseudomonadati</taxon>
        <taxon>Thermodesulfobacteriota</taxon>
        <taxon>Desulfobacteria</taxon>
        <taxon>Desulfobacterales</taxon>
        <taxon>Desulfosarcinaceae</taxon>
        <taxon>Desulfosarcina</taxon>
    </lineage>
</organism>
<keyword evidence="1" id="KW-0812">Transmembrane</keyword>
<keyword evidence="1" id="KW-1133">Transmembrane helix</keyword>
<reference evidence="2 3" key="1">
    <citation type="submission" date="2019-11" db="EMBL/GenBank/DDBJ databases">
        <title>Comparative genomics of hydrocarbon-degrading Desulfosarcina strains.</title>
        <authorList>
            <person name="Watanabe M."/>
            <person name="Kojima H."/>
            <person name="Fukui M."/>
        </authorList>
    </citation>
    <scope>NUCLEOTIDE SEQUENCE [LARGE SCALE GENOMIC DNA]</scope>
    <source>
        <strain evidence="3">oXyS1</strain>
    </source>
</reference>
<protein>
    <submittedName>
        <fullName evidence="2">Uncharacterized protein</fullName>
    </submittedName>
</protein>
<evidence type="ECO:0000313" key="3">
    <source>
        <dbReference type="Proteomes" id="UP000422108"/>
    </source>
</evidence>
<dbReference type="AlphaFoldDB" id="A0A5K8AH75"/>
<keyword evidence="1" id="KW-0472">Membrane</keyword>
<evidence type="ECO:0000313" key="2">
    <source>
        <dbReference type="EMBL" id="BBO92043.1"/>
    </source>
</evidence>
<evidence type="ECO:0000256" key="1">
    <source>
        <dbReference type="SAM" id="Phobius"/>
    </source>
</evidence>
<feature type="transmembrane region" description="Helical" evidence="1">
    <location>
        <begin position="17"/>
        <end position="38"/>
    </location>
</feature>
<gene>
    <name evidence="2" type="ORF">DSCOOX_52230</name>
</gene>
<proteinExistence type="predicted"/>
<accession>A0A5K8AH75</accession>
<dbReference type="RefSeq" id="WP_155312845.1">
    <property type="nucleotide sequence ID" value="NZ_AP021879.1"/>
</dbReference>
<dbReference type="Proteomes" id="UP000422108">
    <property type="component" value="Chromosome"/>
</dbReference>
<name>A0A5K8AH75_9BACT</name>
<sequence>MQHHHLSTRSIRRNHRLFFWSIIALATFIIGLQIGVAVEAGNQQEIESSYQRQIDRLHDQIEYLTGQPVPVVTETKYQGAELPGGFWLLGSGLVALIARKGPN</sequence>
<keyword evidence="3" id="KW-1185">Reference proteome</keyword>